<evidence type="ECO:0000313" key="2">
    <source>
        <dbReference type="Proteomes" id="UP001381693"/>
    </source>
</evidence>
<comment type="caution">
    <text evidence="1">The sequence shown here is derived from an EMBL/GenBank/DDBJ whole genome shotgun (WGS) entry which is preliminary data.</text>
</comment>
<keyword evidence="2" id="KW-1185">Reference proteome</keyword>
<sequence length="172" mass="19361">MKQTQKSAFELKMSAMSSCHLQSSVPPPRRLERGLTVYKEFDAGNWHCCFRSTRFCAQQANHSLTMKVVFLLSLVALAAAMPAPEADPMPAPEAEADPQVLLTHPLTYTYPIYRPVEVKTKTLPLVYSYTNPLPLNYYYSFSPYSYFPYNYPLLVKPAEEAAAAEEPAVQEA</sequence>
<proteinExistence type="predicted"/>
<dbReference type="AlphaFoldDB" id="A0AAN8WWU4"/>
<protein>
    <submittedName>
        <fullName evidence="1">Uncharacterized protein</fullName>
    </submittedName>
</protein>
<evidence type="ECO:0000313" key="1">
    <source>
        <dbReference type="EMBL" id="KAK7068759.1"/>
    </source>
</evidence>
<reference evidence="1 2" key="1">
    <citation type="submission" date="2023-11" db="EMBL/GenBank/DDBJ databases">
        <title>Halocaridina rubra genome assembly.</title>
        <authorList>
            <person name="Smith C."/>
        </authorList>
    </citation>
    <scope>NUCLEOTIDE SEQUENCE [LARGE SCALE GENOMIC DNA]</scope>
    <source>
        <strain evidence="1">EP-1</strain>
        <tissue evidence="1">Whole</tissue>
    </source>
</reference>
<organism evidence="1 2">
    <name type="scientific">Halocaridina rubra</name>
    <name type="common">Hawaiian red shrimp</name>
    <dbReference type="NCBI Taxonomy" id="373956"/>
    <lineage>
        <taxon>Eukaryota</taxon>
        <taxon>Metazoa</taxon>
        <taxon>Ecdysozoa</taxon>
        <taxon>Arthropoda</taxon>
        <taxon>Crustacea</taxon>
        <taxon>Multicrustacea</taxon>
        <taxon>Malacostraca</taxon>
        <taxon>Eumalacostraca</taxon>
        <taxon>Eucarida</taxon>
        <taxon>Decapoda</taxon>
        <taxon>Pleocyemata</taxon>
        <taxon>Caridea</taxon>
        <taxon>Atyoidea</taxon>
        <taxon>Atyidae</taxon>
        <taxon>Halocaridina</taxon>
    </lineage>
</organism>
<gene>
    <name evidence="1" type="ORF">SK128_000563</name>
</gene>
<dbReference type="Proteomes" id="UP001381693">
    <property type="component" value="Unassembled WGS sequence"/>
</dbReference>
<accession>A0AAN8WWU4</accession>
<dbReference type="EMBL" id="JAXCGZ010017133">
    <property type="protein sequence ID" value="KAK7068759.1"/>
    <property type="molecule type" value="Genomic_DNA"/>
</dbReference>
<name>A0AAN8WWU4_HALRR</name>